<dbReference type="InterPro" id="IPR035906">
    <property type="entry name" value="MetI-like_sf"/>
</dbReference>
<keyword evidence="7 9" id="KW-1133">Transmembrane helix</keyword>
<dbReference type="PANTHER" id="PTHR30133:SF2">
    <property type="entry name" value="ARGININE ABC TRANSPORTER PERMEASE PROTEIN ARTQ"/>
    <property type="match status" value="1"/>
</dbReference>
<protein>
    <submittedName>
        <fullName evidence="11">Polar amino acid transport system permease protein</fullName>
    </submittedName>
</protein>
<evidence type="ECO:0000259" key="10">
    <source>
        <dbReference type="PROSITE" id="PS50928"/>
    </source>
</evidence>
<keyword evidence="6 9" id="KW-0812">Transmembrane</keyword>
<dbReference type="CDD" id="cd06261">
    <property type="entry name" value="TM_PBP2"/>
    <property type="match status" value="1"/>
</dbReference>
<dbReference type="Proteomes" id="UP000533469">
    <property type="component" value="Unassembled WGS sequence"/>
</dbReference>
<reference evidence="11 12" key="1">
    <citation type="submission" date="2020-08" db="EMBL/GenBank/DDBJ databases">
        <title>Genomic Encyclopedia of Type Strains, Phase IV (KMG-IV): sequencing the most valuable type-strain genomes for metagenomic binning, comparative biology and taxonomic classification.</title>
        <authorList>
            <person name="Goeker M."/>
        </authorList>
    </citation>
    <scope>NUCLEOTIDE SEQUENCE [LARGE SCALE GENOMIC DNA]</scope>
    <source>
        <strain evidence="11 12">DSM 5895</strain>
    </source>
</reference>
<dbReference type="SUPFAM" id="SSF161098">
    <property type="entry name" value="MetI-like"/>
    <property type="match status" value="1"/>
</dbReference>
<dbReference type="EMBL" id="JACICD010000001">
    <property type="protein sequence ID" value="MBB3770060.1"/>
    <property type="molecule type" value="Genomic_DNA"/>
</dbReference>
<sequence length="241" mass="25888">MLDLLRLLSFGPNGWGDEIASGALLTVELALATLPFGFALGLAVALAKDSRSRALRAAADTFTTVFRGLPELLTLFIVYYGGQMLFSRIASHFVEGATIEVNQFLAGVAALGLVLAAFSSEVFLAALRAVPRGQKEAAAALGLSRFNAFRLVVFPQLWRVALPGLSNNWMVLMKDTSLVSVIAINDLMRQTAIAVGVTKQPFFFYLVACLIYLLFSIASSLVLTRAEKRANRGLTRAGGKA</sequence>
<comment type="similarity">
    <text evidence="2">Belongs to the binding-protein-dependent transport system permease family. HisMQ subfamily.</text>
</comment>
<comment type="subcellular location">
    <subcellularLocation>
        <location evidence="1">Cell inner membrane</location>
        <topology evidence="1">Multi-pass membrane protein</topology>
    </subcellularLocation>
    <subcellularLocation>
        <location evidence="9">Cell membrane</location>
        <topology evidence="9">Multi-pass membrane protein</topology>
    </subcellularLocation>
</comment>
<feature type="transmembrane region" description="Helical" evidence="9">
    <location>
        <begin position="106"/>
        <end position="127"/>
    </location>
</feature>
<evidence type="ECO:0000256" key="7">
    <source>
        <dbReference type="ARBA" id="ARBA00022989"/>
    </source>
</evidence>
<feature type="domain" description="ABC transmembrane type-1" evidence="10">
    <location>
        <begin position="23"/>
        <end position="223"/>
    </location>
</feature>
<evidence type="ECO:0000313" key="12">
    <source>
        <dbReference type="Proteomes" id="UP000533469"/>
    </source>
</evidence>
<dbReference type="Pfam" id="PF00528">
    <property type="entry name" value="BPD_transp_1"/>
    <property type="match status" value="1"/>
</dbReference>
<evidence type="ECO:0000256" key="2">
    <source>
        <dbReference type="ARBA" id="ARBA00010072"/>
    </source>
</evidence>
<evidence type="ECO:0000256" key="6">
    <source>
        <dbReference type="ARBA" id="ARBA00022692"/>
    </source>
</evidence>
<keyword evidence="5" id="KW-0997">Cell inner membrane</keyword>
<dbReference type="GO" id="GO:0043190">
    <property type="term" value="C:ATP-binding cassette (ABC) transporter complex"/>
    <property type="evidence" value="ECO:0007669"/>
    <property type="project" value="InterPro"/>
</dbReference>
<name>A0A839Z666_9HYPH</name>
<dbReference type="PROSITE" id="PS50928">
    <property type="entry name" value="ABC_TM1"/>
    <property type="match status" value="1"/>
</dbReference>
<proteinExistence type="inferred from homology"/>
<dbReference type="NCBIfam" id="TIGR01726">
    <property type="entry name" value="HEQRo_perm_3TM"/>
    <property type="match status" value="1"/>
</dbReference>
<feature type="transmembrane region" description="Helical" evidence="9">
    <location>
        <begin position="20"/>
        <end position="47"/>
    </location>
</feature>
<keyword evidence="8 9" id="KW-0472">Membrane</keyword>
<dbReference type="PANTHER" id="PTHR30133">
    <property type="entry name" value="CATIONIC AMINO ACID TRANSPORTER, MEMBRANE COMPONENT"/>
    <property type="match status" value="1"/>
</dbReference>
<evidence type="ECO:0000313" key="11">
    <source>
        <dbReference type="EMBL" id="MBB3770060.1"/>
    </source>
</evidence>
<feature type="transmembrane region" description="Helical" evidence="9">
    <location>
        <begin position="202"/>
        <end position="223"/>
    </location>
</feature>
<dbReference type="InterPro" id="IPR000515">
    <property type="entry name" value="MetI-like"/>
</dbReference>
<evidence type="ECO:0000256" key="3">
    <source>
        <dbReference type="ARBA" id="ARBA00022448"/>
    </source>
</evidence>
<dbReference type="RefSeq" id="WP_183188211.1">
    <property type="nucleotide sequence ID" value="NZ_JACICD010000001.1"/>
</dbReference>
<keyword evidence="3 9" id="KW-0813">Transport</keyword>
<dbReference type="AlphaFoldDB" id="A0A839Z666"/>
<evidence type="ECO:0000256" key="1">
    <source>
        <dbReference type="ARBA" id="ARBA00004429"/>
    </source>
</evidence>
<dbReference type="Gene3D" id="1.10.3720.10">
    <property type="entry name" value="MetI-like"/>
    <property type="match status" value="1"/>
</dbReference>
<organism evidence="11 12">
    <name type="scientific">Ancylobacter tetraedralis</name>
    <dbReference type="NCBI Taxonomy" id="217068"/>
    <lineage>
        <taxon>Bacteria</taxon>
        <taxon>Pseudomonadati</taxon>
        <taxon>Pseudomonadota</taxon>
        <taxon>Alphaproteobacteria</taxon>
        <taxon>Hyphomicrobiales</taxon>
        <taxon>Xanthobacteraceae</taxon>
        <taxon>Ancylobacter</taxon>
    </lineage>
</organism>
<gene>
    <name evidence="11" type="ORF">FHS55_000646</name>
</gene>
<keyword evidence="4" id="KW-1003">Cell membrane</keyword>
<keyword evidence="12" id="KW-1185">Reference proteome</keyword>
<evidence type="ECO:0000256" key="9">
    <source>
        <dbReference type="RuleBase" id="RU363032"/>
    </source>
</evidence>
<comment type="caution">
    <text evidence="11">The sequence shown here is derived from an EMBL/GenBank/DDBJ whole genome shotgun (WGS) entry which is preliminary data.</text>
</comment>
<evidence type="ECO:0000256" key="8">
    <source>
        <dbReference type="ARBA" id="ARBA00023136"/>
    </source>
</evidence>
<dbReference type="InterPro" id="IPR010065">
    <property type="entry name" value="AA_ABC_transptr_permease_3TM"/>
</dbReference>
<evidence type="ECO:0000256" key="5">
    <source>
        <dbReference type="ARBA" id="ARBA00022519"/>
    </source>
</evidence>
<feature type="transmembrane region" description="Helical" evidence="9">
    <location>
        <begin position="68"/>
        <end position="86"/>
    </location>
</feature>
<accession>A0A839Z666</accession>
<dbReference type="InterPro" id="IPR051613">
    <property type="entry name" value="ABC_transp_permease_HisMQ"/>
</dbReference>
<evidence type="ECO:0000256" key="4">
    <source>
        <dbReference type="ARBA" id="ARBA00022475"/>
    </source>
</evidence>
<dbReference type="GO" id="GO:0022857">
    <property type="term" value="F:transmembrane transporter activity"/>
    <property type="evidence" value="ECO:0007669"/>
    <property type="project" value="InterPro"/>
</dbReference>